<evidence type="ECO:0000256" key="1">
    <source>
        <dbReference type="SAM" id="MobiDB-lite"/>
    </source>
</evidence>
<organism evidence="3 4">
    <name type="scientific">Eleusine coracana subsp. coracana</name>
    <dbReference type="NCBI Taxonomy" id="191504"/>
    <lineage>
        <taxon>Eukaryota</taxon>
        <taxon>Viridiplantae</taxon>
        <taxon>Streptophyta</taxon>
        <taxon>Embryophyta</taxon>
        <taxon>Tracheophyta</taxon>
        <taxon>Spermatophyta</taxon>
        <taxon>Magnoliopsida</taxon>
        <taxon>Liliopsida</taxon>
        <taxon>Poales</taxon>
        <taxon>Poaceae</taxon>
        <taxon>PACMAD clade</taxon>
        <taxon>Chloridoideae</taxon>
        <taxon>Cynodonteae</taxon>
        <taxon>Eleusininae</taxon>
        <taxon>Eleusine</taxon>
    </lineage>
</organism>
<proteinExistence type="predicted"/>
<reference evidence="3" key="2">
    <citation type="submission" date="2021-12" db="EMBL/GenBank/DDBJ databases">
        <title>Resequencing data analysis of finger millet.</title>
        <authorList>
            <person name="Hatakeyama M."/>
            <person name="Aluri S."/>
            <person name="Balachadran M.T."/>
            <person name="Sivarajan S.R."/>
            <person name="Poveda L."/>
            <person name="Shimizu-Inatsugi R."/>
            <person name="Schlapbach R."/>
            <person name="Sreeman S.M."/>
            <person name="Shimizu K.K."/>
        </authorList>
    </citation>
    <scope>NUCLEOTIDE SEQUENCE</scope>
</reference>
<accession>A0AAV5D4J9</accession>
<feature type="region of interest" description="Disordered" evidence="1">
    <location>
        <begin position="314"/>
        <end position="351"/>
    </location>
</feature>
<evidence type="ECO:0000256" key="2">
    <source>
        <dbReference type="SAM" id="SignalP"/>
    </source>
</evidence>
<sequence>MHFGGATLLYGIALACGSHVIGKFPQHVLLYLSGGRLGQVGTEHHRFRHHVPGHAVTGPGDDVGGGNCRRILVLKGDEGTGHLAPELVGPRDDRRLAHRRVAVQHRFDLDAADVLPAADNHVLGSVADLDVPVRVHDAHVARVEPPVVAYRGVGGLVVVEVAEHDAPAAQHDLAHRLAVARHATAGLVVDDVDRGRARRGHALPRLEPRALRRREPVPLLPLPHARDHQPGRLGEPVPVADLEPDGLNALQNRGRRRRASREDAHLLPCCRDAGLGRGGVGQHVEHDGRAAEVGHPVASDGRVHGRGGDAAEAHVGAAHHGHPPGEAPPVGMEHGQRPQVRGPRRHGPVRQPVHGHEEHAAVALDHALGRRRRPRGVVQDHRVPLARRADPRELRVALLLQEIIVCHQYMMSVGIIVIG</sequence>
<dbReference type="AlphaFoldDB" id="A0AAV5D4J9"/>
<dbReference type="Proteomes" id="UP001054889">
    <property type="component" value="Unassembled WGS sequence"/>
</dbReference>
<dbReference type="EMBL" id="BQKI01000012">
    <property type="protein sequence ID" value="GJN05330.1"/>
    <property type="molecule type" value="Genomic_DNA"/>
</dbReference>
<gene>
    <name evidence="3" type="primary">ga22950</name>
    <name evidence="3" type="ORF">PR202_ga22950</name>
</gene>
<keyword evidence="4" id="KW-1185">Reference proteome</keyword>
<feature type="signal peptide" evidence="2">
    <location>
        <begin position="1"/>
        <end position="17"/>
    </location>
</feature>
<comment type="caution">
    <text evidence="3">The sequence shown here is derived from an EMBL/GenBank/DDBJ whole genome shotgun (WGS) entry which is preliminary data.</text>
</comment>
<reference evidence="3" key="1">
    <citation type="journal article" date="2018" name="DNA Res.">
        <title>Multiple hybrid de novo genome assembly of finger millet, an orphan allotetraploid crop.</title>
        <authorList>
            <person name="Hatakeyama M."/>
            <person name="Aluri S."/>
            <person name="Balachadran M.T."/>
            <person name="Sivarajan S.R."/>
            <person name="Patrignani A."/>
            <person name="Gruter S."/>
            <person name="Poveda L."/>
            <person name="Shimizu-Inatsugi R."/>
            <person name="Baeten J."/>
            <person name="Francoijs K.J."/>
            <person name="Nataraja K.N."/>
            <person name="Reddy Y.A.N."/>
            <person name="Phadnis S."/>
            <person name="Ravikumar R.L."/>
            <person name="Schlapbach R."/>
            <person name="Sreeman S.M."/>
            <person name="Shimizu K.K."/>
        </authorList>
    </citation>
    <scope>NUCLEOTIDE SEQUENCE</scope>
</reference>
<evidence type="ECO:0008006" key="5">
    <source>
        <dbReference type="Google" id="ProtNLM"/>
    </source>
</evidence>
<name>A0AAV5D4J9_ELECO</name>
<evidence type="ECO:0000313" key="3">
    <source>
        <dbReference type="EMBL" id="GJN05330.1"/>
    </source>
</evidence>
<evidence type="ECO:0000313" key="4">
    <source>
        <dbReference type="Proteomes" id="UP001054889"/>
    </source>
</evidence>
<feature type="chain" id="PRO_5043764142" description="Secreted protein" evidence="2">
    <location>
        <begin position="18"/>
        <end position="419"/>
    </location>
</feature>
<keyword evidence="2" id="KW-0732">Signal</keyword>
<protein>
    <recommendedName>
        <fullName evidence="5">Secreted protein</fullName>
    </recommendedName>
</protein>
<feature type="region of interest" description="Disordered" evidence="1">
    <location>
        <begin position="217"/>
        <end position="245"/>
    </location>
</feature>